<sequence length="296" mass="33543">MELPTGVDDENNKYCRLRKSIYGLKQASRAWYGMLDDTLRSFGLNRLKNEPCIYFLRKNELKMALCERFKMKDLGRAHWCLGIRIVQDVENGTLSIDQEQYIEEMLHRFRMSDCKGVKTPLDPNQILSKAMMPSSDEEIKQMHAVPYREAVGCLVYLSQSCRPDICHAVGIVSRFSDNPGKAHWTAVKRIFQYLNDCMVIKKQRTVALSTTEAEYMALSQAAQESAWLRSLQSELEKETSKPTLLCDNSGAVSISIEESEIEMRQIPSADNAVDMFTKAMTPSSPAACVKLTGMEA</sequence>
<dbReference type="CDD" id="cd09272">
    <property type="entry name" value="RNase_HI_RT_Ty1"/>
    <property type="match status" value="1"/>
</dbReference>
<proteinExistence type="predicted"/>
<feature type="domain" description="Reverse transcriptase Ty1/copia-type" evidence="1">
    <location>
        <begin position="5"/>
        <end position="54"/>
    </location>
</feature>
<dbReference type="STRING" id="45882.A0A0V1DGI8"/>
<dbReference type="EMBL" id="JYDI01000006">
    <property type="protein sequence ID" value="KRY60472.1"/>
    <property type="molecule type" value="Genomic_DNA"/>
</dbReference>
<gene>
    <name evidence="2" type="ORF">T03_4903</name>
</gene>
<keyword evidence="3" id="KW-1185">Reference proteome</keyword>
<accession>A0A0V1DGI8</accession>
<name>A0A0V1DGI8_TRIBR</name>
<evidence type="ECO:0000259" key="1">
    <source>
        <dbReference type="Pfam" id="PF07727"/>
    </source>
</evidence>
<organism evidence="2 3">
    <name type="scientific">Trichinella britovi</name>
    <name type="common">Parasitic roundworm</name>
    <dbReference type="NCBI Taxonomy" id="45882"/>
    <lineage>
        <taxon>Eukaryota</taxon>
        <taxon>Metazoa</taxon>
        <taxon>Ecdysozoa</taxon>
        <taxon>Nematoda</taxon>
        <taxon>Enoplea</taxon>
        <taxon>Dorylaimia</taxon>
        <taxon>Trichinellida</taxon>
        <taxon>Trichinellidae</taxon>
        <taxon>Trichinella</taxon>
    </lineage>
</organism>
<dbReference type="OMA" id="ANIATEH"/>
<reference evidence="2 3" key="1">
    <citation type="submission" date="2015-01" db="EMBL/GenBank/DDBJ databases">
        <title>Evolution of Trichinella species and genotypes.</title>
        <authorList>
            <person name="Korhonen P.K."/>
            <person name="Edoardo P."/>
            <person name="Giuseppe L.R."/>
            <person name="Gasser R.B."/>
        </authorList>
    </citation>
    <scope>NUCLEOTIDE SEQUENCE [LARGE SCALE GENOMIC DNA]</scope>
    <source>
        <strain evidence="2">ISS120</strain>
    </source>
</reference>
<dbReference type="Proteomes" id="UP000054653">
    <property type="component" value="Unassembled WGS sequence"/>
</dbReference>
<dbReference type="PANTHER" id="PTHR11439">
    <property type="entry name" value="GAG-POL-RELATED RETROTRANSPOSON"/>
    <property type="match status" value="1"/>
</dbReference>
<dbReference type="Pfam" id="PF07727">
    <property type="entry name" value="RVT_2"/>
    <property type="match status" value="2"/>
</dbReference>
<dbReference type="AlphaFoldDB" id="A0A0V1DGI8"/>
<dbReference type="InterPro" id="IPR013103">
    <property type="entry name" value="RVT_2"/>
</dbReference>
<protein>
    <submittedName>
        <fullName evidence="2">Retrovirus-related Pol polyprotein from transposon TNT 1-94</fullName>
    </submittedName>
</protein>
<comment type="caution">
    <text evidence="2">The sequence shown here is derived from an EMBL/GenBank/DDBJ whole genome shotgun (WGS) entry which is preliminary data.</text>
</comment>
<dbReference type="PANTHER" id="PTHR11439:SF463">
    <property type="entry name" value="REVERSE TRANSCRIPTASE TY1_COPIA-TYPE DOMAIN-CONTAINING PROTEIN"/>
    <property type="match status" value="1"/>
</dbReference>
<feature type="domain" description="Reverse transcriptase Ty1/copia-type" evidence="1">
    <location>
        <begin position="59"/>
        <end position="121"/>
    </location>
</feature>
<evidence type="ECO:0000313" key="3">
    <source>
        <dbReference type="Proteomes" id="UP000054653"/>
    </source>
</evidence>
<evidence type="ECO:0000313" key="2">
    <source>
        <dbReference type="EMBL" id="KRY60472.1"/>
    </source>
</evidence>